<feature type="compositionally biased region" description="Basic and acidic residues" evidence="1">
    <location>
        <begin position="1"/>
        <end position="11"/>
    </location>
</feature>
<keyword evidence="3" id="KW-1185">Reference proteome</keyword>
<protein>
    <submittedName>
        <fullName evidence="2">Uncharacterized protein</fullName>
    </submittedName>
</protein>
<organism evidence="2 3">
    <name type="scientific">Thyridium curvatum</name>
    <dbReference type="NCBI Taxonomy" id="1093900"/>
    <lineage>
        <taxon>Eukaryota</taxon>
        <taxon>Fungi</taxon>
        <taxon>Dikarya</taxon>
        <taxon>Ascomycota</taxon>
        <taxon>Pezizomycotina</taxon>
        <taxon>Sordariomycetes</taxon>
        <taxon>Sordariomycetidae</taxon>
        <taxon>Thyridiales</taxon>
        <taxon>Thyridiaceae</taxon>
        <taxon>Thyridium</taxon>
    </lineage>
</organism>
<sequence length="274" mass="29068">MGHPDEDKREAPQAAADEAPPYDDQDDSLIAPPPYTDPEGRVVAPAVKLFPVSMNGYYKWKLSRTFHLGPSKDHPLFAVETHTGGITGKKPTIILRNGPTESDPILGTAGGANFMQTKYIITLPGRQGPDGKDVTVTMKAPTITRSSAPLSMPVGPNGETEEFEWRSSRGDDIKELAQGSSWGYKLVRLQGPNTKSGGSSTAAQSSGFTSDGKEVVALIALNATWSWTKAIRFAFMGSGLSGTMGEAWEIAALTSALQLYYVYVVASAASAGAA</sequence>
<gene>
    <name evidence="2" type="ORF">E0L32_009403</name>
</gene>
<dbReference type="OrthoDB" id="3431997at2759"/>
<dbReference type="AlphaFoldDB" id="A0A507AWI7"/>
<dbReference type="EMBL" id="SKBQ01000068">
    <property type="protein sequence ID" value="TPX09359.1"/>
    <property type="molecule type" value="Genomic_DNA"/>
</dbReference>
<comment type="caution">
    <text evidence="2">The sequence shown here is derived from an EMBL/GenBank/DDBJ whole genome shotgun (WGS) entry which is preliminary data.</text>
</comment>
<dbReference type="GeneID" id="41976850"/>
<evidence type="ECO:0000313" key="3">
    <source>
        <dbReference type="Proteomes" id="UP000319257"/>
    </source>
</evidence>
<accession>A0A507AWI7</accession>
<dbReference type="RefSeq" id="XP_030991070.1">
    <property type="nucleotide sequence ID" value="XM_031144364.1"/>
</dbReference>
<feature type="region of interest" description="Disordered" evidence="1">
    <location>
        <begin position="1"/>
        <end position="37"/>
    </location>
</feature>
<evidence type="ECO:0000313" key="2">
    <source>
        <dbReference type="EMBL" id="TPX09359.1"/>
    </source>
</evidence>
<evidence type="ECO:0000256" key="1">
    <source>
        <dbReference type="SAM" id="MobiDB-lite"/>
    </source>
</evidence>
<dbReference type="Proteomes" id="UP000319257">
    <property type="component" value="Unassembled WGS sequence"/>
</dbReference>
<reference evidence="2 3" key="1">
    <citation type="submission" date="2019-06" db="EMBL/GenBank/DDBJ databases">
        <title>Draft genome sequence of the filamentous fungus Phialemoniopsis curvata isolated from diesel fuel.</title>
        <authorList>
            <person name="Varaljay V.A."/>
            <person name="Lyon W.J."/>
            <person name="Crouch A.L."/>
            <person name="Drake C.E."/>
            <person name="Hollomon J.M."/>
            <person name="Nadeau L.J."/>
            <person name="Nunn H.S."/>
            <person name="Stevenson B.S."/>
            <person name="Bojanowski C.L."/>
            <person name="Crookes-Goodson W.J."/>
        </authorList>
    </citation>
    <scope>NUCLEOTIDE SEQUENCE [LARGE SCALE GENOMIC DNA]</scope>
    <source>
        <strain evidence="2 3">D216</strain>
    </source>
</reference>
<proteinExistence type="predicted"/>
<dbReference type="InParanoid" id="A0A507AWI7"/>
<name>A0A507AWI7_9PEZI</name>